<dbReference type="SUPFAM" id="SSF52402">
    <property type="entry name" value="Adenine nucleotide alpha hydrolases-like"/>
    <property type="match status" value="1"/>
</dbReference>
<dbReference type="EMBL" id="LSSL01001549">
    <property type="protein sequence ID" value="OLY82430.1"/>
    <property type="molecule type" value="Genomic_DNA"/>
</dbReference>
<proteinExistence type="predicted"/>
<sequence>MGKKARVQQFRKGSLVVSSDDVVEGFPVHTGNPPVGPSTGGAEGEAAAAAVDVEDDDIIQDVVARSSRKTNLQDYQLVSGPSAVAAAAAAGAGAGVGTSDSAVVEVEERIKRIVMVCISGSERTSSQVVEKSLDMLLDKTKDLVILLHVRKTNETSGYTGMSEFVPEQTQINSKFKAESYRVLTHYGNMIKHLGYVTRAISVAGDDPGYEISKKVKELSVDLLIIGKPTKSGLSYFFTGNSCESLFKSCDCSVTMIKID</sequence>
<dbReference type="Gene3D" id="3.40.50.620">
    <property type="entry name" value="HUPs"/>
    <property type="match status" value="1"/>
</dbReference>
<keyword evidence="3" id="KW-1185">Reference proteome</keyword>
<dbReference type="InterPro" id="IPR006016">
    <property type="entry name" value="UspA"/>
</dbReference>
<dbReference type="OrthoDB" id="843225at2759"/>
<dbReference type="Proteomes" id="UP000187455">
    <property type="component" value="Unassembled WGS sequence"/>
</dbReference>
<dbReference type="STRING" id="133383.A0A1R0GZV6"/>
<dbReference type="InterPro" id="IPR014729">
    <property type="entry name" value="Rossmann-like_a/b/a_fold"/>
</dbReference>
<name>A0A1R0GZV6_9FUNG</name>
<dbReference type="CDD" id="cd00293">
    <property type="entry name" value="USP-like"/>
    <property type="match status" value="1"/>
</dbReference>
<reference evidence="2 3" key="1">
    <citation type="journal article" date="2016" name="Mol. Biol. Evol.">
        <title>Genome-Wide Survey of Gut Fungi (Harpellales) Reveals the First Horizontally Transferred Ubiquitin Gene from a Mosquito Host.</title>
        <authorList>
            <person name="Wang Y."/>
            <person name="White M.M."/>
            <person name="Kvist S."/>
            <person name="Moncalvo J.M."/>
        </authorList>
    </citation>
    <scope>NUCLEOTIDE SEQUENCE [LARGE SCALE GENOMIC DNA]</scope>
    <source>
        <strain evidence="2 3">ALG-7-W6</strain>
    </source>
</reference>
<dbReference type="Pfam" id="PF00582">
    <property type="entry name" value="Usp"/>
    <property type="match status" value="1"/>
</dbReference>
<organism evidence="2 3">
    <name type="scientific">Smittium mucronatum</name>
    <dbReference type="NCBI Taxonomy" id="133383"/>
    <lineage>
        <taxon>Eukaryota</taxon>
        <taxon>Fungi</taxon>
        <taxon>Fungi incertae sedis</taxon>
        <taxon>Zoopagomycota</taxon>
        <taxon>Kickxellomycotina</taxon>
        <taxon>Harpellomycetes</taxon>
        <taxon>Harpellales</taxon>
        <taxon>Legeriomycetaceae</taxon>
        <taxon>Smittium</taxon>
    </lineage>
</organism>
<accession>A0A1R0GZV6</accession>
<comment type="caution">
    <text evidence="2">The sequence shown here is derived from an EMBL/GenBank/DDBJ whole genome shotgun (WGS) entry which is preliminary data.</text>
</comment>
<evidence type="ECO:0000313" key="3">
    <source>
        <dbReference type="Proteomes" id="UP000187455"/>
    </source>
</evidence>
<evidence type="ECO:0000259" key="1">
    <source>
        <dbReference type="Pfam" id="PF00582"/>
    </source>
</evidence>
<dbReference type="AlphaFoldDB" id="A0A1R0GZV6"/>
<gene>
    <name evidence="2" type="ORF">AYI68_g3451</name>
</gene>
<feature type="domain" description="UspA" evidence="1">
    <location>
        <begin position="112"/>
        <end position="257"/>
    </location>
</feature>
<evidence type="ECO:0000313" key="2">
    <source>
        <dbReference type="EMBL" id="OLY82430.1"/>
    </source>
</evidence>
<protein>
    <recommendedName>
        <fullName evidence="1">UspA domain-containing protein</fullName>
    </recommendedName>
</protein>